<comment type="similarity">
    <text evidence="5">Belongs to the KdsB family.</text>
</comment>
<dbReference type="Pfam" id="PF02348">
    <property type="entry name" value="CTP_transf_3"/>
    <property type="match status" value="1"/>
</dbReference>
<dbReference type="InterPro" id="IPR003329">
    <property type="entry name" value="Cytidylyl_trans"/>
</dbReference>
<dbReference type="CDD" id="cd02517">
    <property type="entry name" value="CMP-KDO-Synthetase"/>
    <property type="match status" value="1"/>
</dbReference>
<comment type="pathway">
    <text evidence="5">Nucleotide-sugar biosynthesis; CMP-3-deoxy-D-manno-octulosonate biosynthesis; CMP-3-deoxy-D-manno-octulosonate from 3-deoxy-D-manno-octulosonate and CTP: step 1/1.</text>
</comment>
<dbReference type="FunFam" id="3.90.550.10:FF:000011">
    <property type="entry name" value="3-deoxy-manno-octulosonate cytidylyltransferase"/>
    <property type="match status" value="1"/>
</dbReference>
<dbReference type="RefSeq" id="WP_123105628.1">
    <property type="nucleotide sequence ID" value="NZ_CP127527.1"/>
</dbReference>
<evidence type="ECO:0000256" key="4">
    <source>
        <dbReference type="ARBA" id="ARBA00022985"/>
    </source>
</evidence>
<dbReference type="SUPFAM" id="SSF53448">
    <property type="entry name" value="Nucleotide-diphospho-sugar transferases"/>
    <property type="match status" value="1"/>
</dbReference>
<dbReference type="InterPro" id="IPR004528">
    <property type="entry name" value="KdsB"/>
</dbReference>
<dbReference type="InterPro" id="IPR029044">
    <property type="entry name" value="Nucleotide-diphossugar_trans"/>
</dbReference>
<gene>
    <name evidence="5" type="primary">kdsB</name>
    <name evidence="6" type="ORF">EC580_12720</name>
</gene>
<reference evidence="6" key="1">
    <citation type="submission" date="2018-10" db="EMBL/GenBank/DDBJ databases">
        <title>Acidithiobacillus sulfuriphilus sp. nov.: an extremely acidophilic sulfur-oxidizing chemolithotroph isolated from a neutral pH environment.</title>
        <authorList>
            <person name="Falagan C."/>
            <person name="Moya-Beltran A."/>
            <person name="Quatrini R."/>
            <person name="Johnson D.B."/>
        </authorList>
    </citation>
    <scope>NUCLEOTIDE SEQUENCE [LARGE SCALE GENOMIC DNA]</scope>
    <source>
        <strain evidence="6">CJ-2</strain>
    </source>
</reference>
<evidence type="ECO:0000313" key="6">
    <source>
        <dbReference type="EMBL" id="RNF58708.1"/>
    </source>
</evidence>
<keyword evidence="3 5" id="KW-0548">Nucleotidyltransferase</keyword>
<comment type="caution">
    <text evidence="6">The sequence shown here is derived from an EMBL/GenBank/DDBJ whole genome shotgun (WGS) entry which is preliminary data.</text>
</comment>
<keyword evidence="5" id="KW-0963">Cytoplasm</keyword>
<protein>
    <recommendedName>
        <fullName evidence="5">3-deoxy-manno-octulosonate cytidylyltransferase</fullName>
        <ecNumber evidence="5">2.7.7.38</ecNumber>
    </recommendedName>
    <alternativeName>
        <fullName evidence="5">CMP-2-keto-3-deoxyoctulosonic acid synthase</fullName>
        <shortName evidence="5">CKS</shortName>
        <shortName evidence="5">CMP-KDO synthase</shortName>
    </alternativeName>
</protein>
<organism evidence="6">
    <name type="scientific">Acidithiobacillus sulfuriphilus</name>
    <dbReference type="NCBI Taxonomy" id="1867749"/>
    <lineage>
        <taxon>Bacteria</taxon>
        <taxon>Pseudomonadati</taxon>
        <taxon>Pseudomonadota</taxon>
        <taxon>Acidithiobacillia</taxon>
        <taxon>Acidithiobacillales</taxon>
        <taxon>Acidithiobacillaceae</taxon>
        <taxon>Acidithiobacillus</taxon>
    </lineage>
</organism>
<dbReference type="NCBIfam" id="NF003952">
    <property type="entry name" value="PRK05450.1-5"/>
    <property type="match status" value="1"/>
</dbReference>
<dbReference type="GO" id="GO:0008690">
    <property type="term" value="F:3-deoxy-manno-octulosonate cytidylyltransferase activity"/>
    <property type="evidence" value="ECO:0007669"/>
    <property type="project" value="UniProtKB-UniRule"/>
</dbReference>
<dbReference type="GO" id="GO:0005829">
    <property type="term" value="C:cytosol"/>
    <property type="evidence" value="ECO:0007669"/>
    <property type="project" value="TreeGrafter"/>
</dbReference>
<dbReference type="PANTHER" id="PTHR42866">
    <property type="entry name" value="3-DEOXY-MANNO-OCTULOSONATE CYTIDYLYLTRANSFERASE"/>
    <property type="match status" value="1"/>
</dbReference>
<comment type="catalytic activity">
    <reaction evidence="5">
        <text>3-deoxy-alpha-D-manno-oct-2-ulosonate + CTP = CMP-3-deoxy-beta-D-manno-octulosonate + diphosphate</text>
        <dbReference type="Rhea" id="RHEA:23448"/>
        <dbReference type="ChEBI" id="CHEBI:33019"/>
        <dbReference type="ChEBI" id="CHEBI:37563"/>
        <dbReference type="ChEBI" id="CHEBI:85986"/>
        <dbReference type="ChEBI" id="CHEBI:85987"/>
        <dbReference type="EC" id="2.7.7.38"/>
    </reaction>
</comment>
<keyword evidence="4 5" id="KW-0448">Lipopolysaccharide biosynthesis</keyword>
<dbReference type="GO" id="GO:0009103">
    <property type="term" value="P:lipopolysaccharide biosynthetic process"/>
    <property type="evidence" value="ECO:0007669"/>
    <property type="project" value="UniProtKB-UniRule"/>
</dbReference>
<dbReference type="EMBL" id="RIZI01000190">
    <property type="protein sequence ID" value="RNF58708.1"/>
    <property type="molecule type" value="Genomic_DNA"/>
</dbReference>
<dbReference type="PANTHER" id="PTHR42866:SF2">
    <property type="entry name" value="3-DEOXY-MANNO-OCTULOSONATE CYTIDYLYLTRANSFERASE, MITOCHONDRIAL"/>
    <property type="match status" value="1"/>
</dbReference>
<name>A0A3M8QR90_9PROT</name>
<dbReference type="OrthoDB" id="9815559at2"/>
<dbReference type="NCBIfam" id="TIGR00466">
    <property type="entry name" value="kdsB"/>
    <property type="match status" value="1"/>
</dbReference>
<dbReference type="GO" id="GO:0016020">
    <property type="term" value="C:membrane"/>
    <property type="evidence" value="ECO:0007669"/>
    <property type="project" value="UniProtKB-SubCell"/>
</dbReference>
<comment type="subcellular location">
    <subcellularLocation>
        <location evidence="5">Cytoplasm</location>
    </subcellularLocation>
    <subcellularLocation>
        <location evidence="1">Membrane</location>
    </subcellularLocation>
</comment>
<dbReference type="EC" id="2.7.7.38" evidence="5"/>
<dbReference type="HAMAP" id="MF_00057">
    <property type="entry name" value="KdsB"/>
    <property type="match status" value="1"/>
</dbReference>
<sequence>MNFCVLIPARMASTRLPGKVLLDVGGLPMIEQVRRRALESGAARVVVATDHEEVMACVQDFGGEAVATDPSHHCGSERLAEAARLLALPDEAIIVNLQGDEPLMDPALLAATAALLETHPHCPMATAAVPIRTWSELANPHVVKVVMDRQDRALYFSRAPIPWDREHFPLDDDAPLPGAYWRHLGLYAYRSAFLQTYAAWAPTPLERGESLEQLRVLEHGVGIAVHRGSAAPAAGVDTAADLERLRAHFSSSPKEM</sequence>
<evidence type="ECO:0000256" key="1">
    <source>
        <dbReference type="ARBA" id="ARBA00004370"/>
    </source>
</evidence>
<evidence type="ECO:0000256" key="2">
    <source>
        <dbReference type="ARBA" id="ARBA00022679"/>
    </source>
</evidence>
<evidence type="ECO:0000256" key="5">
    <source>
        <dbReference type="HAMAP-Rule" id="MF_00057"/>
    </source>
</evidence>
<dbReference type="AlphaFoldDB" id="A0A3M8QR90"/>
<comment type="function">
    <text evidence="5">Activates KDO (a required 8-carbon sugar) for incorporation into bacterial lipopolysaccharide in Gram-negative bacteria.</text>
</comment>
<dbReference type="GO" id="GO:0033468">
    <property type="term" value="P:CMP-keto-3-deoxy-D-manno-octulosonic acid biosynthetic process"/>
    <property type="evidence" value="ECO:0007669"/>
    <property type="project" value="UniProtKB-UniRule"/>
</dbReference>
<keyword evidence="2 5" id="KW-0808">Transferase</keyword>
<evidence type="ECO:0000256" key="3">
    <source>
        <dbReference type="ARBA" id="ARBA00022695"/>
    </source>
</evidence>
<proteinExistence type="inferred from homology"/>
<dbReference type="Gene3D" id="3.90.550.10">
    <property type="entry name" value="Spore Coat Polysaccharide Biosynthesis Protein SpsA, Chain A"/>
    <property type="match status" value="1"/>
</dbReference>
<dbReference type="UniPathway" id="UPA00358">
    <property type="reaction ID" value="UER00476"/>
</dbReference>
<accession>A0A3M8QR90</accession>